<dbReference type="Gene3D" id="3.30.559.30">
    <property type="entry name" value="Nonribosomal peptide synthetase, condensation domain"/>
    <property type="match status" value="3"/>
</dbReference>
<evidence type="ECO:0000313" key="7">
    <source>
        <dbReference type="Proteomes" id="UP000011666"/>
    </source>
</evidence>
<dbReference type="Gene3D" id="3.30.559.10">
    <property type="entry name" value="Chloramphenicol acetyltransferase-like domain"/>
    <property type="match status" value="3"/>
</dbReference>
<keyword evidence="3" id="KW-0597">Phosphoprotein</keyword>
<dbReference type="GO" id="GO:0005829">
    <property type="term" value="C:cytosol"/>
    <property type="evidence" value="ECO:0007669"/>
    <property type="project" value="TreeGrafter"/>
</dbReference>
<accession>M0QS95</accession>
<dbReference type="InterPro" id="IPR001242">
    <property type="entry name" value="Condensation_dom"/>
</dbReference>
<dbReference type="GO" id="GO:0009239">
    <property type="term" value="P:enterobactin biosynthetic process"/>
    <property type="evidence" value="ECO:0007669"/>
    <property type="project" value="TreeGrafter"/>
</dbReference>
<evidence type="ECO:0000256" key="1">
    <source>
        <dbReference type="ARBA" id="ARBA00001957"/>
    </source>
</evidence>
<dbReference type="PANTHER" id="PTHR45527">
    <property type="entry name" value="NONRIBOSOMAL PEPTIDE SYNTHETASE"/>
    <property type="match status" value="1"/>
</dbReference>
<keyword evidence="2" id="KW-0596">Phosphopantetheine</keyword>
<dbReference type="SUPFAM" id="SSF56801">
    <property type="entry name" value="Acetyl-CoA synthetase-like"/>
    <property type="match status" value="2"/>
</dbReference>
<dbReference type="GO" id="GO:0009366">
    <property type="term" value="C:enterobactin synthetase complex"/>
    <property type="evidence" value="ECO:0007669"/>
    <property type="project" value="TreeGrafter"/>
</dbReference>
<dbReference type="CDD" id="cd17646">
    <property type="entry name" value="A_NRPS_AB3403-like"/>
    <property type="match status" value="1"/>
</dbReference>
<dbReference type="GO" id="GO:0047527">
    <property type="term" value="F:2,3-dihydroxybenzoate-serine ligase activity"/>
    <property type="evidence" value="ECO:0007669"/>
    <property type="project" value="TreeGrafter"/>
</dbReference>
<dbReference type="InterPro" id="IPR020845">
    <property type="entry name" value="AMP-binding_CS"/>
</dbReference>
<name>M0QS95_9ACTN</name>
<dbReference type="Proteomes" id="UP000011666">
    <property type="component" value="Unassembled WGS sequence"/>
</dbReference>
<dbReference type="PROSITE" id="PS00455">
    <property type="entry name" value="AMP_BINDING"/>
    <property type="match status" value="1"/>
</dbReference>
<dbReference type="InterPro" id="IPR000873">
    <property type="entry name" value="AMP-dep_synth/lig_dom"/>
</dbReference>
<dbReference type="InterPro" id="IPR020806">
    <property type="entry name" value="PKS_PP-bd"/>
</dbReference>
<dbReference type="Gene3D" id="3.30.300.30">
    <property type="match status" value="2"/>
</dbReference>
<organism evidence="6 7">
    <name type="scientific">Gordonia soli NBRC 108243</name>
    <dbReference type="NCBI Taxonomy" id="1223545"/>
    <lineage>
        <taxon>Bacteria</taxon>
        <taxon>Bacillati</taxon>
        <taxon>Actinomycetota</taxon>
        <taxon>Actinomycetes</taxon>
        <taxon>Mycobacteriales</taxon>
        <taxon>Gordoniaceae</taxon>
        <taxon>Gordonia</taxon>
    </lineage>
</organism>
<sequence>MATAEYRDTASGAEVMTTPVLPLTAAQRGMWFAETLSQDYSVNIAQYVDIRHEPGDLDIELLEQCCVEVGKLVESPYVRLTEVDGVPVQYVDLDFDQHVDVLDFRGESDPVAAATAWMQAEYRKPVDLLTDQFIVIAILQIADDRTFWYNRAHHIIIDGYAALSIMRRTVDRYNALRRGEQPKDKPPATMAEIVAYEDAYRTSSRRDTDREHWISRVADLPERVTLANAVTSAPLSFDNVVAGDELPAHLQRAIDDLAAELNSSIAVVLTAAFGAFLARMTGTDDIVMSLPVTGRATAKIKGAGGMVSNVLPIRLRDVAGQSGRDLIWAAQLELTGALRHQRYRSDDIRRDAGLDSGSVSFGPTINMVFFDDQVAIDGTSMEYRILTSGILEDLLINLYQSSPGAPLVVDLHGNPHLYTADQMNGHHRRFLAFLERFVADIDTRTRDVQLVLDGENRELLELGRGERRPWQITGVPVLEGFAAQVRDHPGRRALVADGALWTYAEFDALRSSLARQLLADGVRPGDRVVVALDRGVRQVTAIYAALTVGAAYVPVDPTQPEERRWHIVDTARPALVVDDDYLARIGFDERAGVPGQSTETPVVPVSADVPAYVIFTSGSTGTPKGVEVGRAAIGNRLAWMQHDHPISDADNVLYKTAFTFDVSVWELLWPLQIGASMVIARPGGHRDPEYLAELISTERVSVLHFVPSMLHTFVDVAHAADPDHVFGDSVRLIFASGEALGRQLADRVLDHSRARLVNLYGPTEAAVDITQHVVDRSASGPVPIGRAVANSDVYVLDPALRPVPRGVAGELYLSGCQLALTYVGRPDLTATRFVADPYAESAGERMYRTGDLVRWNERGEIDYLGRSDFQVKIRGQRVELGEIEAVLCEMDGVEGAVVLARTDVSSAPMLVAYLTSADADLDHATAIEWCRRRLPSHMVPAAVVVLPQFPVNSSGKLDRKALPTPVVGRNESTPYVAPSSPIERTVVALVEELLEVEQVGLRDNIFTLGADSLVAARLASRLRSVGGVQVGLTDIFESRTIGDLTVAARPLEVATPIPELTRMERPERIPLSYPQTRLWFINRLDPSAGAYNVPGAVALGAEVDIDVLRAAIGDIVARHEPLRTTFPDSDGETFQLIHTPDDAVAAGVFEVVDIDASDISSTVAALAADGFDLAVDYPLRARLLRAWRLDGTAEHVLVLVMHHIISDGASLGPLIIDVIAAYSARLHGVEPAWAPLPVQYADFTLWQRELLGAENDPESLASRQADFWRGELDGMPELIGLPTDRPRPTVPTGAGGYVDTVIDPESVARLRTVAAESGVTMFAVFHAALAVLLSRLSDSDDIAIGTAIAGRDEPELANLIGMFVNTVVLRTRVHADDSLTTLLNSAHHTRAQALSHADLPFEQVVNAVGARRSRAHSPLFQVELVLQHDQVLHLLDAESGIDVIDARTPFAKYDLSLSIVEFGENGPYANQVSVAFSYAEDLFDRATVERFARYFHDVLAVMGSARGATDALRVDELFRFPAGELEVVGAQSVGPVVDVPEQTLPDALRAQVLATPEATALVFGDRLVTYGEFGARVGDLARLLVSLGVGPDVAVAVCIPRSVEMLVAIHAIGAAGGQYVPIDVDAPTDRGEYMVAAAGVDILIVGPGTAPAVVTGLGDRVTAVTVDASGPVDRSTPPFTPAERLAPLLPDHAAYTLFTSGSTGRPKGVTVSHRAIVNRLAWMQHDHPLGVTDAVLQKTPTTFDVSVWELFWPFAVGARLVIAEHGRHGDPSYLAEVVGQHSVTTAHFVPSMLSAFVDVLGARRIGELTSLRQLFTSGEALTATTAQAVLTALPTLGLHNLYGPTEAAVDVTRHSVASGESLVPIGTPVWNTTSYVLDARLRLVPAGVPGELYLGGVQLARGYAGQGKLTAERFVADPLGPPGSRLYRTGDLVKWDDQGEIEYLGRNDFQVKLRGQRLELGEIESVVAAAPGVVHVAATVATLAGGEQVVAYVAPDSIDLDAAKALAAEQLPEYMRPTVWMPLAQMPLNSAGKVDRKALPQPHLAESDFVAPRSEAEHAIAAVFADVLGLDRVSIVASFFDLGGNSLNATKVAARLSTVLDRDIPVTALFDAPSVKAMSEYADAADSRHRKPPLVARAGGDRGPLSSVQRGMWLINRADPASPVYNVAMALRLTGSLDRRALDGAVEDLLERHEVLRTRYPLVDGDPIQVVVPTGDALGSIERSASDVAPGELESAIGAVTGRGFDVTAAPPLRLAVLRVSPDEHVLVFVVHHISADGGSMLPLARDVMLAYAARVEGDAPAWSPLDVQYLDFALWQQRWLATEVADGMTEDHRQLDYWTDRLAGAPPRIDLPADRSRPRTPTFAGEEVGFEVPVDLVRDLETVAKDNHGTLFMVMHAAFAVFLGRLVNQRDIVIGTPYGGRGDEALDDVIGMFVNTLALRTELRDDEKFAELLQRVRDADLADMANGDIAFDRIATTVLPSPPTSYNPIYQVMFAFQNFYYPSLEMKDLTITPVSEQLTAAKVDLQLTVYPVDPVTDGAATESMRAAFLYATDLFDPSTVEVYSQRYLRVLEEIVKDPQVLVGDIAIATAAEIAAVDDARPEPILPLPDLVADAAATAPDATAFVHDGTAISFASVSAMSSAMAAALPDPDSALATALMSLAPAIASAGPDTLGEVLGLLRGNALTVVGAHPDPIPGPNNGSRQGPSPQLTSSELTREGINQT</sequence>
<keyword evidence="7" id="KW-1185">Reference proteome</keyword>
<dbReference type="SUPFAM" id="SSF47336">
    <property type="entry name" value="ACP-like"/>
    <property type="match status" value="2"/>
</dbReference>
<dbReference type="eggNOG" id="COG1020">
    <property type="taxonomic scope" value="Bacteria"/>
</dbReference>
<comment type="cofactor">
    <cofactor evidence="1">
        <name>pantetheine 4'-phosphate</name>
        <dbReference type="ChEBI" id="CHEBI:47942"/>
    </cofactor>
</comment>
<gene>
    <name evidence="6" type="ORF">GS4_48_00040</name>
</gene>
<dbReference type="PROSITE" id="PS50075">
    <property type="entry name" value="CARRIER"/>
    <property type="match status" value="2"/>
</dbReference>
<dbReference type="Pfam" id="PF00668">
    <property type="entry name" value="Condensation"/>
    <property type="match status" value="3"/>
</dbReference>
<dbReference type="Gene3D" id="2.30.38.10">
    <property type="entry name" value="Luciferase, Domain 3"/>
    <property type="match status" value="2"/>
</dbReference>
<evidence type="ECO:0000256" key="2">
    <source>
        <dbReference type="ARBA" id="ARBA00022450"/>
    </source>
</evidence>
<evidence type="ECO:0000313" key="6">
    <source>
        <dbReference type="EMBL" id="GAC71057.1"/>
    </source>
</evidence>
<feature type="compositionally biased region" description="Polar residues" evidence="4">
    <location>
        <begin position="2700"/>
        <end position="2724"/>
    </location>
</feature>
<dbReference type="Gene3D" id="3.40.50.980">
    <property type="match status" value="4"/>
</dbReference>
<feature type="domain" description="Carrier" evidence="5">
    <location>
        <begin position="977"/>
        <end position="1052"/>
    </location>
</feature>
<dbReference type="InterPro" id="IPR010071">
    <property type="entry name" value="AA_adenyl_dom"/>
</dbReference>
<dbReference type="SMART" id="SM00823">
    <property type="entry name" value="PKS_PP"/>
    <property type="match status" value="2"/>
</dbReference>
<dbReference type="CDD" id="cd19540">
    <property type="entry name" value="LCL_NRPS-like"/>
    <property type="match status" value="2"/>
</dbReference>
<dbReference type="InterPro" id="IPR009081">
    <property type="entry name" value="PP-bd_ACP"/>
</dbReference>
<evidence type="ECO:0000256" key="4">
    <source>
        <dbReference type="SAM" id="MobiDB-lite"/>
    </source>
</evidence>
<dbReference type="GO" id="GO:0043041">
    <property type="term" value="P:amino acid activation for nonribosomal peptide biosynthetic process"/>
    <property type="evidence" value="ECO:0007669"/>
    <property type="project" value="TreeGrafter"/>
</dbReference>
<dbReference type="InterPro" id="IPR006162">
    <property type="entry name" value="Ppantetheine_attach_site"/>
</dbReference>
<dbReference type="GO" id="GO:0031177">
    <property type="term" value="F:phosphopantetheine binding"/>
    <property type="evidence" value="ECO:0007669"/>
    <property type="project" value="InterPro"/>
</dbReference>
<dbReference type="InterPro" id="IPR036736">
    <property type="entry name" value="ACP-like_sf"/>
</dbReference>
<feature type="domain" description="Carrier" evidence="5">
    <location>
        <begin position="2051"/>
        <end position="2126"/>
    </location>
</feature>
<dbReference type="GO" id="GO:0008610">
    <property type="term" value="P:lipid biosynthetic process"/>
    <property type="evidence" value="ECO:0007669"/>
    <property type="project" value="UniProtKB-ARBA"/>
</dbReference>
<reference evidence="6 7" key="1">
    <citation type="submission" date="2013-01" db="EMBL/GenBank/DDBJ databases">
        <title>Whole genome shotgun sequence of Gordonia soli NBRC 108243.</title>
        <authorList>
            <person name="Isaki-Nakamura S."/>
            <person name="Hosoyama A."/>
            <person name="Tsuchikane K."/>
            <person name="Ando Y."/>
            <person name="Baba S."/>
            <person name="Ohji S."/>
            <person name="Hamada M."/>
            <person name="Tamura T."/>
            <person name="Yamazoe A."/>
            <person name="Yamazaki S."/>
            <person name="Fujita N."/>
        </authorList>
    </citation>
    <scope>NUCLEOTIDE SEQUENCE [LARGE SCALE GENOMIC DNA]</scope>
    <source>
        <strain evidence="6 7">NBRC 108243</strain>
    </source>
</reference>
<dbReference type="FunFam" id="3.40.50.12780:FF:000012">
    <property type="entry name" value="Non-ribosomal peptide synthetase"/>
    <property type="match status" value="2"/>
</dbReference>
<evidence type="ECO:0000259" key="5">
    <source>
        <dbReference type="PROSITE" id="PS50075"/>
    </source>
</evidence>
<proteinExistence type="predicted"/>
<dbReference type="UniPathway" id="UPA00011"/>
<dbReference type="Pfam" id="PF00550">
    <property type="entry name" value="PP-binding"/>
    <property type="match status" value="2"/>
</dbReference>
<dbReference type="InterPro" id="IPR025110">
    <property type="entry name" value="AMP-bd_C"/>
</dbReference>
<protein>
    <submittedName>
        <fullName evidence="6">Putative non-ribosomal peptide synthetase</fullName>
    </submittedName>
</protein>
<dbReference type="FunFam" id="3.40.50.980:FF:000002">
    <property type="entry name" value="Enterobactin synthetase component F"/>
    <property type="match status" value="1"/>
</dbReference>
<dbReference type="Pfam" id="PF13193">
    <property type="entry name" value="AMP-binding_C"/>
    <property type="match status" value="1"/>
</dbReference>
<dbReference type="Pfam" id="PF00501">
    <property type="entry name" value="AMP-binding"/>
    <property type="match status" value="2"/>
</dbReference>
<dbReference type="SUPFAM" id="SSF52777">
    <property type="entry name" value="CoA-dependent acyltransferases"/>
    <property type="match status" value="6"/>
</dbReference>
<comment type="caution">
    <text evidence="6">The sequence shown here is derived from an EMBL/GenBank/DDBJ whole genome shotgun (WGS) entry which is preliminary data.</text>
</comment>
<dbReference type="InterPro" id="IPR023213">
    <property type="entry name" value="CAT-like_dom_sf"/>
</dbReference>
<dbReference type="STRING" id="1223545.GS4_48_00040"/>
<dbReference type="PROSITE" id="PS00012">
    <property type="entry name" value="PHOSPHOPANTETHEINE"/>
    <property type="match status" value="2"/>
</dbReference>
<dbReference type="InterPro" id="IPR045851">
    <property type="entry name" value="AMP-bd_C_sf"/>
</dbReference>
<dbReference type="NCBIfam" id="TIGR01733">
    <property type="entry name" value="AA-adenyl-dom"/>
    <property type="match status" value="2"/>
</dbReference>
<dbReference type="PANTHER" id="PTHR45527:SF1">
    <property type="entry name" value="FATTY ACID SYNTHASE"/>
    <property type="match status" value="1"/>
</dbReference>
<evidence type="ECO:0000256" key="3">
    <source>
        <dbReference type="ARBA" id="ARBA00022553"/>
    </source>
</evidence>
<feature type="region of interest" description="Disordered" evidence="4">
    <location>
        <begin position="2691"/>
        <end position="2724"/>
    </location>
</feature>
<dbReference type="FunFam" id="2.30.38.10:FF:000001">
    <property type="entry name" value="Non-ribosomal peptide synthetase PvdI"/>
    <property type="match status" value="1"/>
</dbReference>
<dbReference type="Gene3D" id="1.10.1200.10">
    <property type="entry name" value="ACP-like"/>
    <property type="match status" value="2"/>
</dbReference>
<dbReference type="EMBL" id="BANX01000048">
    <property type="protein sequence ID" value="GAC71057.1"/>
    <property type="molecule type" value="Genomic_DNA"/>
</dbReference>